<proteinExistence type="predicted"/>
<keyword evidence="2" id="KW-1185">Reference proteome</keyword>
<protein>
    <submittedName>
        <fullName evidence="1">Uncharacterized protein</fullName>
    </submittedName>
</protein>
<reference evidence="1 2" key="1">
    <citation type="journal article" date="2015" name="Genome Announc.">
        <title>Expanding the biotechnology potential of lactobacilli through comparative genomics of 213 strains and associated genera.</title>
        <authorList>
            <person name="Sun Z."/>
            <person name="Harris H.M."/>
            <person name="McCann A."/>
            <person name="Guo C."/>
            <person name="Argimon S."/>
            <person name="Zhang W."/>
            <person name="Yang X."/>
            <person name="Jeffery I.B."/>
            <person name="Cooney J.C."/>
            <person name="Kagawa T.F."/>
            <person name="Liu W."/>
            <person name="Song Y."/>
            <person name="Salvetti E."/>
            <person name="Wrobel A."/>
            <person name="Rasinkangas P."/>
            <person name="Parkhill J."/>
            <person name="Rea M.C."/>
            <person name="O'Sullivan O."/>
            <person name="Ritari J."/>
            <person name="Douillard F.P."/>
            <person name="Paul Ross R."/>
            <person name="Yang R."/>
            <person name="Briner A.E."/>
            <person name="Felis G.E."/>
            <person name="de Vos W.M."/>
            <person name="Barrangou R."/>
            <person name="Klaenhammer T.R."/>
            <person name="Caufield P.W."/>
            <person name="Cui Y."/>
            <person name="Zhang H."/>
            <person name="O'Toole P.W."/>
        </authorList>
    </citation>
    <scope>NUCLEOTIDE SEQUENCE [LARGE SCALE GENOMIC DNA]</scope>
    <source>
        <strain evidence="1 2">DSM 22698</strain>
    </source>
</reference>
<dbReference type="PATRIC" id="fig|1423810.4.peg.1674"/>
<organism evidence="1 2">
    <name type="scientific">Lacticaseibacillus thailandensis DSM 22698 = JCM 13996</name>
    <dbReference type="NCBI Taxonomy" id="1423810"/>
    <lineage>
        <taxon>Bacteria</taxon>
        <taxon>Bacillati</taxon>
        <taxon>Bacillota</taxon>
        <taxon>Bacilli</taxon>
        <taxon>Lactobacillales</taxon>
        <taxon>Lactobacillaceae</taxon>
        <taxon>Lacticaseibacillus</taxon>
    </lineage>
</organism>
<gene>
    <name evidence="1" type="ORF">FD19_GL001626</name>
</gene>
<dbReference type="AlphaFoldDB" id="A0A0R2CGI0"/>
<comment type="caution">
    <text evidence="1">The sequence shown here is derived from an EMBL/GenBank/DDBJ whole genome shotgun (WGS) entry which is preliminary data.</text>
</comment>
<dbReference type="EMBL" id="AYZK01000005">
    <property type="protein sequence ID" value="KRM86771.1"/>
    <property type="molecule type" value="Genomic_DNA"/>
</dbReference>
<name>A0A0R2CGI0_9LACO</name>
<dbReference type="Proteomes" id="UP000051789">
    <property type="component" value="Unassembled WGS sequence"/>
</dbReference>
<evidence type="ECO:0000313" key="2">
    <source>
        <dbReference type="Proteomes" id="UP000051789"/>
    </source>
</evidence>
<sequence>MWAGSYPLNDERFGPIFSSGLHVGTRQNILPAGVFFMLKINFVAPKLLLNTTNAALLLR</sequence>
<dbReference type="STRING" id="1423810.FD19_GL001626"/>
<evidence type="ECO:0000313" key="1">
    <source>
        <dbReference type="EMBL" id="KRM86771.1"/>
    </source>
</evidence>
<accession>A0A0R2CGI0</accession>